<dbReference type="SUPFAM" id="SSF82829">
    <property type="entry name" value="MesJ substrate recognition domain-like"/>
    <property type="match status" value="1"/>
</dbReference>
<name>A0A0P9CWM3_9CHLR</name>
<evidence type="ECO:0000313" key="2">
    <source>
        <dbReference type="EMBL" id="KPV47360.1"/>
    </source>
</evidence>
<dbReference type="EMBL" id="LJCR01003411">
    <property type="protein sequence ID" value="KPV47360.1"/>
    <property type="molecule type" value="Genomic_DNA"/>
</dbReference>
<feature type="non-terminal residue" evidence="2">
    <location>
        <position position="128"/>
    </location>
</feature>
<dbReference type="Gene3D" id="1.20.59.20">
    <property type="match status" value="1"/>
</dbReference>
<dbReference type="Proteomes" id="UP000050509">
    <property type="component" value="Unassembled WGS sequence"/>
</dbReference>
<dbReference type="GO" id="GO:0016879">
    <property type="term" value="F:ligase activity, forming carbon-nitrogen bonds"/>
    <property type="evidence" value="ECO:0007669"/>
    <property type="project" value="InterPro"/>
</dbReference>
<evidence type="ECO:0000313" key="3">
    <source>
        <dbReference type="Proteomes" id="UP000050509"/>
    </source>
</evidence>
<dbReference type="Pfam" id="PF09179">
    <property type="entry name" value="TilS"/>
    <property type="match status" value="1"/>
</dbReference>
<gene>
    <name evidence="2" type="ORF">SE17_42510</name>
</gene>
<proteinExistence type="predicted"/>
<dbReference type="GO" id="GO:0008033">
    <property type="term" value="P:tRNA processing"/>
    <property type="evidence" value="ECO:0007669"/>
    <property type="project" value="InterPro"/>
</dbReference>
<comment type="caution">
    <text evidence="2">The sequence shown here is derived from an EMBL/GenBank/DDBJ whole genome shotgun (WGS) entry which is preliminary data.</text>
</comment>
<organism evidence="2 3">
    <name type="scientific">Kouleothrix aurantiaca</name>
    <dbReference type="NCBI Taxonomy" id="186479"/>
    <lineage>
        <taxon>Bacteria</taxon>
        <taxon>Bacillati</taxon>
        <taxon>Chloroflexota</taxon>
        <taxon>Chloroflexia</taxon>
        <taxon>Chloroflexales</taxon>
        <taxon>Roseiflexineae</taxon>
        <taxon>Roseiflexaceae</taxon>
        <taxon>Kouleothrix</taxon>
    </lineage>
</organism>
<dbReference type="AlphaFoldDB" id="A0A0P9CWM3"/>
<dbReference type="InterPro" id="IPR015262">
    <property type="entry name" value="tRNA_Ile_lys_synt_subst-bd"/>
</dbReference>
<dbReference type="GO" id="GO:0005524">
    <property type="term" value="F:ATP binding"/>
    <property type="evidence" value="ECO:0007669"/>
    <property type="project" value="InterPro"/>
</dbReference>
<protein>
    <recommendedName>
        <fullName evidence="1">tRNA(Ile)-lysidine synthase substrate-binding domain-containing protein</fullName>
    </recommendedName>
</protein>
<dbReference type="GO" id="GO:0005737">
    <property type="term" value="C:cytoplasm"/>
    <property type="evidence" value="ECO:0007669"/>
    <property type="project" value="InterPro"/>
</dbReference>
<evidence type="ECO:0000259" key="1">
    <source>
        <dbReference type="Pfam" id="PF09179"/>
    </source>
</evidence>
<keyword evidence="3" id="KW-1185">Reference proteome</keyword>
<reference evidence="2 3" key="1">
    <citation type="submission" date="2015-09" db="EMBL/GenBank/DDBJ databases">
        <title>Draft genome sequence of Kouleothrix aurantiaca JCM 19913.</title>
        <authorList>
            <person name="Hemp J."/>
        </authorList>
    </citation>
    <scope>NUCLEOTIDE SEQUENCE [LARGE SCALE GENOMIC DNA]</scope>
    <source>
        <strain evidence="2 3">COM-B</strain>
    </source>
</reference>
<feature type="domain" description="tRNA(Ile)-lysidine synthase substrate-binding" evidence="1">
    <location>
        <begin position="54"/>
        <end position="108"/>
    </location>
</feature>
<accession>A0A0P9CWM3</accession>
<sequence length="128" mass="12994">MPLLIEYNPHIVAALGRTAALSAGEHAFVEAALDAVWPAVAKLRAGGIDIAGAEWGMLAPALQRAALRRAHARLAPGATLELQHVEQARAVIARGVGGQLDLPGGVALHVGYGGSFTLGAALAPDGPQ</sequence>